<dbReference type="RefSeq" id="WP_013010384.1">
    <property type="nucleotide sequence ID" value="NC_013943.1"/>
</dbReference>
<keyword evidence="2" id="KW-1185">Reference proteome</keyword>
<dbReference type="EMBL" id="CP001968">
    <property type="protein sequence ID" value="ADD67860.1"/>
    <property type="molecule type" value="Genomic_DNA"/>
</dbReference>
<name>D4H6Z4_DENA2</name>
<evidence type="ECO:0000313" key="2">
    <source>
        <dbReference type="Proteomes" id="UP000002012"/>
    </source>
</evidence>
<reference evidence="1 2" key="1">
    <citation type="journal article" date="2010" name="Stand. Genomic Sci.">
        <title>Complete genome sequence of Denitrovibrio acetiphilus type strain (N2460).</title>
        <authorList>
            <person name="Kiss H."/>
            <person name="Lang E."/>
            <person name="Lapidus A."/>
            <person name="Copeland A."/>
            <person name="Nolan M."/>
            <person name="Glavina Del Rio T."/>
            <person name="Chen F."/>
            <person name="Lucas S."/>
            <person name="Tice H."/>
            <person name="Cheng J.F."/>
            <person name="Han C."/>
            <person name="Goodwin L."/>
            <person name="Pitluck S."/>
            <person name="Liolios K."/>
            <person name="Pati A."/>
            <person name="Ivanova N."/>
            <person name="Mavromatis K."/>
            <person name="Chen A."/>
            <person name="Palaniappan K."/>
            <person name="Land M."/>
            <person name="Hauser L."/>
            <person name="Chang Y.J."/>
            <person name="Jeffries C.D."/>
            <person name="Detter J.C."/>
            <person name="Brettin T."/>
            <person name="Spring S."/>
            <person name="Rohde M."/>
            <person name="Goker M."/>
            <person name="Woyke T."/>
            <person name="Bristow J."/>
            <person name="Eisen J.A."/>
            <person name="Markowitz V."/>
            <person name="Hugenholtz P."/>
            <person name="Kyrpides N.C."/>
            <person name="Klenk H.P."/>
        </authorList>
    </citation>
    <scope>NUCLEOTIDE SEQUENCE [LARGE SCALE GENOMIC DNA]</scope>
    <source>
        <strain evidence="2">DSM 12809 / NBRC 114555 / N2460</strain>
    </source>
</reference>
<dbReference type="KEGG" id="dap:Dacet_1088"/>
<dbReference type="PaxDb" id="522772-Dacet_1088"/>
<evidence type="ECO:0000313" key="1">
    <source>
        <dbReference type="EMBL" id="ADD67860.1"/>
    </source>
</evidence>
<accession>D4H6Z4</accession>
<protein>
    <submittedName>
        <fullName evidence="1">Uncharacterized protein</fullName>
    </submittedName>
</protein>
<sequence length="184" mass="20988">MTLTKHTFAKGIKILSVLLGSDKVNLDKRFNIEIWYASLLDLDDDQFQKACIYLVQNTKWHPSIAEIRETAQFIYEATQGNSYTAEGQWQVFKDAVTSHPGAAGLEKFFERGEQFFDDPVTNSVAQTIYKDFATSNISETGNWRARFISSYNNTKSFGNKTAQVQRLDNIISIVCNKKKELSHE</sequence>
<dbReference type="Proteomes" id="UP000002012">
    <property type="component" value="Chromosome"/>
</dbReference>
<organism evidence="1 2">
    <name type="scientific">Denitrovibrio acetiphilus (strain DSM 12809 / NBRC 114555 / N2460)</name>
    <dbReference type="NCBI Taxonomy" id="522772"/>
    <lineage>
        <taxon>Bacteria</taxon>
        <taxon>Pseudomonadati</taxon>
        <taxon>Deferribacterota</taxon>
        <taxon>Deferribacteres</taxon>
        <taxon>Deferribacterales</taxon>
        <taxon>Geovibrionaceae</taxon>
        <taxon>Denitrovibrio</taxon>
    </lineage>
</organism>
<dbReference type="HOGENOM" id="CLU_1465950_0_0_0"/>
<dbReference type="STRING" id="522772.Dacet_1088"/>
<proteinExistence type="predicted"/>
<dbReference type="InParanoid" id="D4H6Z4"/>
<dbReference type="AlphaFoldDB" id="D4H6Z4"/>
<gene>
    <name evidence="1" type="ordered locus">Dacet_1088</name>
</gene>
<dbReference type="OrthoDB" id="1634442at2"/>